<dbReference type="AlphaFoldDB" id="A0A841IV82"/>
<dbReference type="PIRSF" id="PIRSF034285">
    <property type="entry name" value="UCP034285"/>
    <property type="match status" value="1"/>
</dbReference>
<dbReference type="InterPro" id="IPR017026">
    <property type="entry name" value="ImuA"/>
</dbReference>
<dbReference type="Proteomes" id="UP000552700">
    <property type="component" value="Unassembled WGS sequence"/>
</dbReference>
<protein>
    <submittedName>
        <fullName evidence="2">Protein ImuA</fullName>
    </submittedName>
</protein>
<sequence>MRACARRVLPLETVLTGGLAPGCVHEFYARETDDASAVAGFVIGLALPMAAGRTILWLRPRHAARRGGILQASGWAELGGSPGACLFALLADDKALLHAALEGVRCPALGAVVVESWGRIRELDLTASRRLALAAEKSGVPLFLLRVDAQPVPSAAQTRWQVAAAPSCALPGNAPGLPAFDIELLRQRGGSAGGRWRLEWDRERSIFREATHSGAVVSVPARRPAAEGGARHAA</sequence>
<proteinExistence type="predicted"/>
<dbReference type="EMBL" id="JACIJP010000001">
    <property type="protein sequence ID" value="MBB6122583.1"/>
    <property type="molecule type" value="Genomic_DNA"/>
</dbReference>
<dbReference type="Gene3D" id="3.40.50.300">
    <property type="entry name" value="P-loop containing nucleotide triphosphate hydrolases"/>
    <property type="match status" value="1"/>
</dbReference>
<feature type="transmembrane region" description="Helical" evidence="1">
    <location>
        <begin position="35"/>
        <end position="56"/>
    </location>
</feature>
<keyword evidence="3" id="KW-1185">Reference proteome</keyword>
<keyword evidence="1" id="KW-0472">Membrane</keyword>
<comment type="caution">
    <text evidence="2">The sequence shown here is derived from an EMBL/GenBank/DDBJ whole genome shotgun (WGS) entry which is preliminary data.</text>
</comment>
<dbReference type="InterPro" id="IPR027417">
    <property type="entry name" value="P-loop_NTPase"/>
</dbReference>
<evidence type="ECO:0000313" key="2">
    <source>
        <dbReference type="EMBL" id="MBB6122583.1"/>
    </source>
</evidence>
<keyword evidence="1" id="KW-1133">Transmembrane helix</keyword>
<accession>A0A841IV82</accession>
<dbReference type="SUPFAM" id="SSF52540">
    <property type="entry name" value="P-loop containing nucleoside triphosphate hydrolases"/>
    <property type="match status" value="1"/>
</dbReference>
<name>A0A841IV82_9SPHN</name>
<gene>
    <name evidence="2" type="ORF">FHS92_000290</name>
</gene>
<evidence type="ECO:0000313" key="3">
    <source>
        <dbReference type="Proteomes" id="UP000552700"/>
    </source>
</evidence>
<organism evidence="2 3">
    <name type="scientific">Sphingobium subterraneum</name>
    <dbReference type="NCBI Taxonomy" id="627688"/>
    <lineage>
        <taxon>Bacteria</taxon>
        <taxon>Pseudomonadati</taxon>
        <taxon>Pseudomonadota</taxon>
        <taxon>Alphaproteobacteria</taxon>
        <taxon>Sphingomonadales</taxon>
        <taxon>Sphingomonadaceae</taxon>
        <taxon>Sphingobium</taxon>
    </lineage>
</organism>
<reference evidence="2 3" key="1">
    <citation type="submission" date="2020-08" db="EMBL/GenBank/DDBJ databases">
        <title>Genomic Encyclopedia of Type Strains, Phase IV (KMG-IV): sequencing the most valuable type-strain genomes for metagenomic binning, comparative biology and taxonomic classification.</title>
        <authorList>
            <person name="Goeker M."/>
        </authorList>
    </citation>
    <scope>NUCLEOTIDE SEQUENCE [LARGE SCALE GENOMIC DNA]</scope>
    <source>
        <strain evidence="2 3">DSM 102255</strain>
    </source>
</reference>
<evidence type="ECO:0000256" key="1">
    <source>
        <dbReference type="SAM" id="Phobius"/>
    </source>
</evidence>
<keyword evidence="1" id="KW-0812">Transmembrane</keyword>